<reference evidence="2 3" key="1">
    <citation type="submission" date="2023-02" db="EMBL/GenBank/DDBJ databases">
        <title>LHISI_Scaffold_Assembly.</title>
        <authorList>
            <person name="Stuart O.P."/>
            <person name="Cleave R."/>
            <person name="Magrath M.J.L."/>
            <person name="Mikheyev A.S."/>
        </authorList>
    </citation>
    <scope>NUCLEOTIDE SEQUENCE [LARGE SCALE GENOMIC DNA]</scope>
    <source>
        <strain evidence="2">Daus_M_001</strain>
        <tissue evidence="2">Leg muscle</tissue>
    </source>
</reference>
<keyword evidence="3" id="KW-1185">Reference proteome</keyword>
<dbReference type="Proteomes" id="UP001159363">
    <property type="component" value="Chromosome 2"/>
</dbReference>
<evidence type="ECO:0000256" key="1">
    <source>
        <dbReference type="SAM" id="MobiDB-lite"/>
    </source>
</evidence>
<dbReference type="EMBL" id="JARBHB010000002">
    <property type="protein sequence ID" value="KAJ8893144.1"/>
    <property type="molecule type" value="Genomic_DNA"/>
</dbReference>
<name>A0ABQ9I8Z9_9NEOP</name>
<comment type="caution">
    <text evidence="2">The sequence shown here is derived from an EMBL/GenBank/DDBJ whole genome shotgun (WGS) entry which is preliminary data.</text>
</comment>
<gene>
    <name evidence="2" type="ORF">PR048_005727</name>
</gene>
<organism evidence="2 3">
    <name type="scientific">Dryococelus australis</name>
    <dbReference type="NCBI Taxonomy" id="614101"/>
    <lineage>
        <taxon>Eukaryota</taxon>
        <taxon>Metazoa</taxon>
        <taxon>Ecdysozoa</taxon>
        <taxon>Arthropoda</taxon>
        <taxon>Hexapoda</taxon>
        <taxon>Insecta</taxon>
        <taxon>Pterygota</taxon>
        <taxon>Neoptera</taxon>
        <taxon>Polyneoptera</taxon>
        <taxon>Phasmatodea</taxon>
        <taxon>Verophasmatodea</taxon>
        <taxon>Anareolatae</taxon>
        <taxon>Phasmatidae</taxon>
        <taxon>Eurycanthinae</taxon>
        <taxon>Dryococelus</taxon>
    </lineage>
</organism>
<sequence length="212" mass="24142">MPAGGSLNTGVVKADERGKWKIPEKTCRPMASSDTIPKYENLVATPPSKRRQFQEKQAKPTTSKPNCCRYAQRVDPSVKDGQERRKHSVKELCTEGIKDYKELANQLGFNFEIIMLATDSHSVHFPLFFSTFYSPVAVLDPDSLWSMKLQSSVFGSIRLLLSCLYKHIHPRATPSRIGSKQKQVPFEVLRTDIILCMRQPVSNFRVTWTDNH</sequence>
<protein>
    <submittedName>
        <fullName evidence="2">Uncharacterized protein</fullName>
    </submittedName>
</protein>
<feature type="region of interest" description="Disordered" evidence="1">
    <location>
        <begin position="39"/>
        <end position="66"/>
    </location>
</feature>
<accession>A0ABQ9I8Z9</accession>
<evidence type="ECO:0000313" key="3">
    <source>
        <dbReference type="Proteomes" id="UP001159363"/>
    </source>
</evidence>
<proteinExistence type="predicted"/>
<evidence type="ECO:0000313" key="2">
    <source>
        <dbReference type="EMBL" id="KAJ8893144.1"/>
    </source>
</evidence>